<keyword evidence="1" id="KW-0805">Transcription regulation</keyword>
<dbReference type="SMART" id="SM00421">
    <property type="entry name" value="HTH_LUXR"/>
    <property type="match status" value="1"/>
</dbReference>
<keyword evidence="3" id="KW-0804">Transcription</keyword>
<evidence type="ECO:0000256" key="1">
    <source>
        <dbReference type="ARBA" id="ARBA00023015"/>
    </source>
</evidence>
<dbReference type="GO" id="GO:0006355">
    <property type="term" value="P:regulation of DNA-templated transcription"/>
    <property type="evidence" value="ECO:0007669"/>
    <property type="project" value="InterPro"/>
</dbReference>
<name>D5EM02_CORAD</name>
<evidence type="ECO:0000313" key="6">
    <source>
        <dbReference type="Proteomes" id="UP000000925"/>
    </source>
</evidence>
<evidence type="ECO:0000313" key="5">
    <source>
        <dbReference type="EMBL" id="ADE55162.1"/>
    </source>
</evidence>
<dbReference type="STRING" id="583355.Caka_2144"/>
<gene>
    <name evidence="5" type="ordered locus">Caka_2144</name>
</gene>
<evidence type="ECO:0000256" key="2">
    <source>
        <dbReference type="ARBA" id="ARBA00023125"/>
    </source>
</evidence>
<dbReference type="PRINTS" id="PR00038">
    <property type="entry name" value="HTHLUXR"/>
</dbReference>
<reference evidence="5 6" key="1">
    <citation type="journal article" date="2010" name="Stand. Genomic Sci.">
        <title>Complete genome sequence of Coraliomargarita akajimensis type strain (04OKA010-24).</title>
        <authorList>
            <person name="Mavromatis K."/>
            <person name="Abt B."/>
            <person name="Brambilla E."/>
            <person name="Lapidus A."/>
            <person name="Copeland A."/>
            <person name="Deshpande S."/>
            <person name="Nolan M."/>
            <person name="Lucas S."/>
            <person name="Tice H."/>
            <person name="Cheng J.F."/>
            <person name="Han C."/>
            <person name="Detter J.C."/>
            <person name="Woyke T."/>
            <person name="Goodwin L."/>
            <person name="Pitluck S."/>
            <person name="Held B."/>
            <person name="Brettin T."/>
            <person name="Tapia R."/>
            <person name="Ivanova N."/>
            <person name="Mikhailova N."/>
            <person name="Pati A."/>
            <person name="Liolios K."/>
            <person name="Chen A."/>
            <person name="Palaniappan K."/>
            <person name="Land M."/>
            <person name="Hauser L."/>
            <person name="Chang Y.J."/>
            <person name="Jeffries C.D."/>
            <person name="Rohde M."/>
            <person name="Goker M."/>
            <person name="Bristow J."/>
            <person name="Eisen J.A."/>
            <person name="Markowitz V."/>
            <person name="Hugenholtz P."/>
            <person name="Klenk H.P."/>
            <person name="Kyrpides N.C."/>
        </authorList>
    </citation>
    <scope>NUCLEOTIDE SEQUENCE [LARGE SCALE GENOMIC DNA]</scope>
    <source>
        <strain evidence="6">DSM 45221 / IAM 15411 / JCM 23193 / KCTC 12865</strain>
    </source>
</reference>
<dbReference type="Proteomes" id="UP000000925">
    <property type="component" value="Chromosome"/>
</dbReference>
<dbReference type="InterPro" id="IPR000792">
    <property type="entry name" value="Tscrpt_reg_LuxR_C"/>
</dbReference>
<evidence type="ECO:0000259" key="4">
    <source>
        <dbReference type="PROSITE" id="PS50043"/>
    </source>
</evidence>
<organism evidence="5 6">
    <name type="scientific">Coraliomargarita akajimensis (strain DSM 45221 / IAM 15411 / JCM 23193 / KCTC 12865 / 04OKA010-24)</name>
    <dbReference type="NCBI Taxonomy" id="583355"/>
    <lineage>
        <taxon>Bacteria</taxon>
        <taxon>Pseudomonadati</taxon>
        <taxon>Verrucomicrobiota</taxon>
        <taxon>Opitutia</taxon>
        <taxon>Puniceicoccales</taxon>
        <taxon>Coraliomargaritaceae</taxon>
        <taxon>Coraliomargarita</taxon>
    </lineage>
</organism>
<dbReference type="Gene3D" id="1.10.10.10">
    <property type="entry name" value="Winged helix-like DNA-binding domain superfamily/Winged helix DNA-binding domain"/>
    <property type="match status" value="1"/>
</dbReference>
<dbReference type="GO" id="GO:0003677">
    <property type="term" value="F:DNA binding"/>
    <property type="evidence" value="ECO:0007669"/>
    <property type="project" value="UniProtKB-KW"/>
</dbReference>
<keyword evidence="2" id="KW-0238">DNA-binding</keyword>
<dbReference type="eggNOG" id="COG2197">
    <property type="taxonomic scope" value="Bacteria"/>
</dbReference>
<dbReference type="PROSITE" id="PS50043">
    <property type="entry name" value="HTH_LUXR_2"/>
    <property type="match status" value="1"/>
</dbReference>
<evidence type="ECO:0000256" key="3">
    <source>
        <dbReference type="ARBA" id="ARBA00023163"/>
    </source>
</evidence>
<dbReference type="PANTHER" id="PTHR44688:SF16">
    <property type="entry name" value="DNA-BINDING TRANSCRIPTIONAL ACTIVATOR DEVR_DOSR"/>
    <property type="match status" value="1"/>
</dbReference>
<dbReference type="HOGENOM" id="CLU_1033318_0_0_0"/>
<dbReference type="PANTHER" id="PTHR44688">
    <property type="entry name" value="DNA-BINDING TRANSCRIPTIONAL ACTIVATOR DEVR_DOSR"/>
    <property type="match status" value="1"/>
</dbReference>
<proteinExistence type="predicted"/>
<accession>D5EM02</accession>
<dbReference type="RefSeq" id="WP_013043884.1">
    <property type="nucleotide sequence ID" value="NC_014008.1"/>
</dbReference>
<dbReference type="AlphaFoldDB" id="D5EM02"/>
<dbReference type="SUPFAM" id="SSF46894">
    <property type="entry name" value="C-terminal effector domain of the bipartite response regulators"/>
    <property type="match status" value="1"/>
</dbReference>
<dbReference type="KEGG" id="caa:Caka_2144"/>
<dbReference type="InterPro" id="IPR016032">
    <property type="entry name" value="Sig_transdc_resp-reg_C-effctor"/>
</dbReference>
<dbReference type="InterPro" id="IPR036388">
    <property type="entry name" value="WH-like_DNA-bd_sf"/>
</dbReference>
<dbReference type="Pfam" id="PF00196">
    <property type="entry name" value="GerE"/>
    <property type="match status" value="1"/>
</dbReference>
<dbReference type="CDD" id="cd06170">
    <property type="entry name" value="LuxR_C_like"/>
    <property type="match status" value="1"/>
</dbReference>
<keyword evidence="6" id="KW-1185">Reference proteome</keyword>
<dbReference type="EMBL" id="CP001998">
    <property type="protein sequence ID" value="ADE55162.1"/>
    <property type="molecule type" value="Genomic_DNA"/>
</dbReference>
<feature type="domain" description="HTH luxR-type" evidence="4">
    <location>
        <begin position="182"/>
        <end position="247"/>
    </location>
</feature>
<dbReference type="OrthoDB" id="193119at2"/>
<sequence>MNNERFSEAFLELYQPDLSLETYAALSYRFISKLVPNEFIAFGSLDLKGGELNIGLSEDVPAFIPSMHAFGDLMGQYDLFNWDPEIAKGKPFSRSDFFSDSSFKDLDIYAEVYRRLGIDNHCAVHVPSSRNEINFFGIERKGGPDFTSEEKALLEAAQAHLTNARALAWERSLSNHSPINPEKLAQHGLTTRESEILSWLAEGKSNGEIAILMGISSYRVNDHIQAIHTKTNTPSRPAAALWAIRANSTPDPSHAYQTTTFNYQKRTPR</sequence>
<protein>
    <submittedName>
        <fullName evidence="5">Transcriptional regulator, LuxR family</fullName>
    </submittedName>
</protein>